<dbReference type="AlphaFoldDB" id="A0A378XNE2"/>
<gene>
    <name evidence="1" type="ORF">NCTC10343_00390</name>
</gene>
<dbReference type="EMBL" id="UGSC01000001">
    <property type="protein sequence ID" value="SUA62601.1"/>
    <property type="molecule type" value="Genomic_DNA"/>
</dbReference>
<dbReference type="InterPro" id="IPR012349">
    <property type="entry name" value="Split_barrel_FMN-bd"/>
</dbReference>
<dbReference type="RefSeq" id="WP_019685903.1">
    <property type="nucleotide sequence ID" value="NZ_CP036496.1"/>
</dbReference>
<dbReference type="SUPFAM" id="SSF50475">
    <property type="entry name" value="FMN-binding split barrel"/>
    <property type="match status" value="1"/>
</dbReference>
<evidence type="ECO:0000313" key="1">
    <source>
        <dbReference type="EMBL" id="SUA62601.1"/>
    </source>
</evidence>
<name>A0A378XNE2_PAEPO</name>
<dbReference type="Proteomes" id="UP000254400">
    <property type="component" value="Unassembled WGS sequence"/>
</dbReference>
<proteinExistence type="predicted"/>
<dbReference type="GeneID" id="93349214"/>
<accession>A0A378XNE2</accession>
<protein>
    <submittedName>
        <fullName evidence="1">Fmn-binding enzyme subunit</fullName>
    </submittedName>
</protein>
<reference evidence="1 2" key="1">
    <citation type="submission" date="2018-06" db="EMBL/GenBank/DDBJ databases">
        <authorList>
            <consortium name="Pathogen Informatics"/>
            <person name="Doyle S."/>
        </authorList>
    </citation>
    <scope>NUCLEOTIDE SEQUENCE [LARGE SCALE GENOMIC DNA]</scope>
    <source>
        <strain evidence="1 2">NCTC10343</strain>
    </source>
</reference>
<sequence>MQTPRIGKELFTLLNGKELEHKQQEAMMLLTVTEDQWPHIAMISVGEIVALDEKNLRLALWPGTTTTGNMIRTGKATLAVFTGGKAHYVRLSLEHLPALHEAKHVRERFAARVFAAREDSAQYADILTGVTIRLKEPESVINRWKETVAELLV</sequence>
<evidence type="ECO:0000313" key="2">
    <source>
        <dbReference type="Proteomes" id="UP000254400"/>
    </source>
</evidence>
<organism evidence="1 2">
    <name type="scientific">Paenibacillus polymyxa</name>
    <name type="common">Bacillus polymyxa</name>
    <dbReference type="NCBI Taxonomy" id="1406"/>
    <lineage>
        <taxon>Bacteria</taxon>
        <taxon>Bacillati</taxon>
        <taxon>Bacillota</taxon>
        <taxon>Bacilli</taxon>
        <taxon>Bacillales</taxon>
        <taxon>Paenibacillaceae</taxon>
        <taxon>Paenibacillus</taxon>
    </lineage>
</organism>
<dbReference type="Gene3D" id="2.30.110.10">
    <property type="entry name" value="Electron Transport, Fmn-binding Protein, Chain A"/>
    <property type="match status" value="1"/>
</dbReference>